<reference evidence="12 13" key="1">
    <citation type="submission" date="2019-04" db="EMBL/GenBank/DDBJ databases">
        <authorList>
            <consortium name="Wellcome Sanger Institute Data Sharing"/>
        </authorList>
    </citation>
    <scope>NUCLEOTIDE SEQUENCE [LARGE SCALE GENOMIC DNA]</scope>
</reference>
<keyword evidence="6" id="KW-0862">Zinc</keyword>
<keyword evidence="7" id="KW-0238">DNA-binding</keyword>
<dbReference type="InterPro" id="IPR009061">
    <property type="entry name" value="DNA-bd_dom_put_sf"/>
</dbReference>
<dbReference type="PANTHER" id="PTHR10142">
    <property type="entry name" value="DNA REPAIR PROTEIN COMPLEMENTING XP-A CELLS"/>
    <property type="match status" value="1"/>
</dbReference>
<dbReference type="Pfam" id="PF05181">
    <property type="entry name" value="XPA_C"/>
    <property type="match status" value="1"/>
</dbReference>
<dbReference type="CDD" id="cd21076">
    <property type="entry name" value="DBD_XPA"/>
    <property type="match status" value="1"/>
</dbReference>
<protein>
    <submittedName>
        <fullName evidence="12">Xeroderma pigmentosum, complementation group A</fullName>
    </submittedName>
</protein>
<gene>
    <name evidence="12" type="primary">XPA</name>
    <name evidence="12" type="synonym">xpa</name>
</gene>
<keyword evidence="4" id="KW-0227">DNA damage</keyword>
<evidence type="ECO:0000256" key="9">
    <source>
        <dbReference type="ARBA" id="ARBA00023242"/>
    </source>
</evidence>
<dbReference type="InterPro" id="IPR022656">
    <property type="entry name" value="XPA_C"/>
</dbReference>
<dbReference type="GO" id="GO:1901255">
    <property type="term" value="P:nucleotide-excision repair involved in interstrand cross-link repair"/>
    <property type="evidence" value="ECO:0007669"/>
    <property type="project" value="TreeGrafter"/>
</dbReference>
<accession>A0A8C9QX30</accession>
<dbReference type="RefSeq" id="XP_018585433.1">
    <property type="nucleotide sequence ID" value="XM_018729917.1"/>
</dbReference>
<comment type="subcellular location">
    <subcellularLocation>
        <location evidence="1">Nucleus</location>
    </subcellularLocation>
</comment>
<keyword evidence="5" id="KW-0863">Zinc-finger</keyword>
<evidence type="ECO:0000313" key="12">
    <source>
        <dbReference type="Ensembl" id="ENSSFOP00015006229.1"/>
    </source>
</evidence>
<dbReference type="GO" id="GO:0008270">
    <property type="term" value="F:zinc ion binding"/>
    <property type="evidence" value="ECO:0007669"/>
    <property type="project" value="UniProtKB-KW"/>
</dbReference>
<dbReference type="RefSeq" id="XP_018585434.1">
    <property type="nucleotide sequence ID" value="XM_018729918.1"/>
</dbReference>
<name>A0A8C9QX30_SCLFO</name>
<dbReference type="FunFam" id="3.90.530.10:FF:000001">
    <property type="entry name" value="DNA repair protein complementing XP-A cells"/>
    <property type="match status" value="1"/>
</dbReference>
<evidence type="ECO:0000256" key="6">
    <source>
        <dbReference type="ARBA" id="ARBA00022833"/>
    </source>
</evidence>
<evidence type="ECO:0000259" key="11">
    <source>
        <dbReference type="Pfam" id="PF05181"/>
    </source>
</evidence>
<reference evidence="12" key="2">
    <citation type="submission" date="2025-08" db="UniProtKB">
        <authorList>
            <consortium name="Ensembl"/>
        </authorList>
    </citation>
    <scope>IDENTIFICATION</scope>
</reference>
<evidence type="ECO:0000313" key="13">
    <source>
        <dbReference type="Proteomes" id="UP000694397"/>
    </source>
</evidence>
<dbReference type="Gene3D" id="3.90.530.10">
    <property type="entry name" value="XPA C-terminal domain"/>
    <property type="match status" value="1"/>
</dbReference>
<evidence type="ECO:0000256" key="4">
    <source>
        <dbReference type="ARBA" id="ARBA00022763"/>
    </source>
</evidence>
<comment type="similarity">
    <text evidence="2">Belongs to the XPA family.</text>
</comment>
<dbReference type="GO" id="GO:0000715">
    <property type="term" value="P:nucleotide-excision repair, DNA damage recognition"/>
    <property type="evidence" value="ECO:0007669"/>
    <property type="project" value="TreeGrafter"/>
</dbReference>
<evidence type="ECO:0000256" key="3">
    <source>
        <dbReference type="ARBA" id="ARBA00022723"/>
    </source>
</evidence>
<keyword evidence="8" id="KW-0234">DNA repair</keyword>
<dbReference type="GeneID" id="108920859"/>
<organism evidence="12 13">
    <name type="scientific">Scleropages formosus</name>
    <name type="common">Asian bonytongue</name>
    <name type="synonym">Osteoglossum formosum</name>
    <dbReference type="NCBI Taxonomy" id="113540"/>
    <lineage>
        <taxon>Eukaryota</taxon>
        <taxon>Metazoa</taxon>
        <taxon>Chordata</taxon>
        <taxon>Craniata</taxon>
        <taxon>Vertebrata</taxon>
        <taxon>Euteleostomi</taxon>
        <taxon>Actinopterygii</taxon>
        <taxon>Neopterygii</taxon>
        <taxon>Teleostei</taxon>
        <taxon>Osteoglossocephala</taxon>
        <taxon>Osteoglossomorpha</taxon>
        <taxon>Osteoglossiformes</taxon>
        <taxon>Osteoglossidae</taxon>
        <taxon>Scleropages</taxon>
    </lineage>
</organism>
<keyword evidence="13" id="KW-1185">Reference proteome</keyword>
<dbReference type="GeneTree" id="ENSGT00390000002721"/>
<dbReference type="Ensembl" id="ENSSFOT00015006328.2">
    <property type="protein sequence ID" value="ENSSFOP00015006229.1"/>
    <property type="gene ID" value="ENSSFOG00015004069.2"/>
</dbReference>
<dbReference type="InterPro" id="IPR037129">
    <property type="entry name" value="XPA_sf"/>
</dbReference>
<dbReference type="InterPro" id="IPR000465">
    <property type="entry name" value="XPA/RAD14"/>
</dbReference>
<dbReference type="GO" id="GO:0006284">
    <property type="term" value="P:base-excision repair"/>
    <property type="evidence" value="ECO:0007669"/>
    <property type="project" value="TreeGrafter"/>
</dbReference>
<dbReference type="GO" id="GO:0003684">
    <property type="term" value="F:damaged DNA binding"/>
    <property type="evidence" value="ECO:0007669"/>
    <property type="project" value="InterPro"/>
</dbReference>
<proteinExistence type="inferred from homology"/>
<keyword evidence="9" id="KW-0539">Nucleus</keyword>
<dbReference type="PANTHER" id="PTHR10142:SF0">
    <property type="entry name" value="DNA REPAIR PROTEIN COMPLEMENTING XP-A CELLS"/>
    <property type="match status" value="1"/>
</dbReference>
<dbReference type="Pfam" id="PF01286">
    <property type="entry name" value="XPA_N"/>
    <property type="match status" value="1"/>
</dbReference>
<keyword evidence="3" id="KW-0479">Metal-binding</keyword>
<dbReference type="SUPFAM" id="SSF46955">
    <property type="entry name" value="Putative DNA-binding domain"/>
    <property type="match status" value="1"/>
</dbReference>
<evidence type="ECO:0000256" key="5">
    <source>
        <dbReference type="ARBA" id="ARBA00022771"/>
    </source>
</evidence>
<evidence type="ECO:0000256" key="8">
    <source>
        <dbReference type="ARBA" id="ARBA00023204"/>
    </source>
</evidence>
<dbReference type="CTD" id="7507"/>
<dbReference type="InterPro" id="IPR022652">
    <property type="entry name" value="Znf_XPA_CS"/>
</dbReference>
<dbReference type="OrthoDB" id="68328at2759"/>
<dbReference type="KEGG" id="sfm:108920859"/>
<dbReference type="PROSITE" id="PS00752">
    <property type="entry name" value="XPA_1"/>
    <property type="match status" value="1"/>
</dbReference>
<dbReference type="NCBIfam" id="TIGR00598">
    <property type="entry name" value="rad14"/>
    <property type="match status" value="1"/>
</dbReference>
<dbReference type="Proteomes" id="UP000694397">
    <property type="component" value="Chromosome 21"/>
</dbReference>
<dbReference type="AlphaFoldDB" id="A0A8C9QX30"/>
<evidence type="ECO:0000256" key="7">
    <source>
        <dbReference type="ARBA" id="ARBA00023125"/>
    </source>
</evidence>
<feature type="region of interest" description="Disordered" evidence="10">
    <location>
        <begin position="1"/>
        <end position="31"/>
    </location>
</feature>
<dbReference type="GO" id="GO:0070914">
    <property type="term" value="P:UV-damage excision repair"/>
    <property type="evidence" value="ECO:0007669"/>
    <property type="project" value="TreeGrafter"/>
</dbReference>
<feature type="domain" description="XPA C-terminal" evidence="11">
    <location>
        <begin position="133"/>
        <end position="184"/>
    </location>
</feature>
<dbReference type="GO" id="GO:0000110">
    <property type="term" value="C:nucleotide-excision repair factor 1 complex"/>
    <property type="evidence" value="ECO:0007669"/>
    <property type="project" value="TreeGrafter"/>
</dbReference>
<sequence length="271" mass="31055">MELRSGTQDVAAPRLSGDAGTPAPLSAATRAKIERKRQRALMLRQARLARRPQCGSEGGVCAKVSKIIDSGAGFFIEEEEEEQALVKVVHQPAPVIEPDYLLCEECNKPFMDSYLSNNFDLSVCDSCRDSETKHKLISRTEAKQMYLLKDCDLDLREPVLKFVLRKNPHNPRWGDMKLYLKLQVVKRSIEVWGTEAALQAAKVSREEGREIQKQKRFNKKVKELRRAVRSSMWKKDTSVHQHEYGPEEMLDEDTYQKVCLTCGHQLVYEKM</sequence>
<evidence type="ECO:0000256" key="10">
    <source>
        <dbReference type="SAM" id="MobiDB-lite"/>
    </source>
</evidence>
<dbReference type="SUPFAM" id="SSF57716">
    <property type="entry name" value="Glucocorticoid receptor-like (DNA-binding domain)"/>
    <property type="match status" value="1"/>
</dbReference>
<evidence type="ECO:0000256" key="2">
    <source>
        <dbReference type="ARBA" id="ARBA00005548"/>
    </source>
</evidence>
<reference evidence="12" key="3">
    <citation type="submission" date="2025-09" db="UniProtKB">
        <authorList>
            <consortium name="Ensembl"/>
        </authorList>
    </citation>
    <scope>IDENTIFICATION</scope>
</reference>
<evidence type="ECO:0000256" key="1">
    <source>
        <dbReference type="ARBA" id="ARBA00004123"/>
    </source>
</evidence>